<dbReference type="Gene3D" id="3.30.470.30">
    <property type="entry name" value="DNA ligase/mRNA capping enzyme"/>
    <property type="match status" value="1"/>
</dbReference>
<evidence type="ECO:0000313" key="4">
    <source>
        <dbReference type="Proteomes" id="UP000315369"/>
    </source>
</evidence>
<reference evidence="3 4" key="1">
    <citation type="submission" date="2019-06" db="EMBL/GenBank/DDBJ databases">
        <authorList>
            <person name="Livingstone P."/>
            <person name="Whitworth D."/>
        </authorList>
    </citation>
    <scope>NUCLEOTIDE SEQUENCE [LARGE SCALE GENOMIC DNA]</scope>
    <source>
        <strain evidence="3 4">AM401</strain>
    </source>
</reference>
<proteinExistence type="predicted"/>
<keyword evidence="4" id="KW-1185">Reference proteome</keyword>
<evidence type="ECO:0000313" key="3">
    <source>
        <dbReference type="EMBL" id="TQF09129.1"/>
    </source>
</evidence>
<accession>A0A540WJD3</accession>
<dbReference type="EMBL" id="VIFM01000388">
    <property type="protein sequence ID" value="TQF09129.1"/>
    <property type="molecule type" value="Genomic_DNA"/>
</dbReference>
<organism evidence="3 4">
    <name type="scientific">Myxococcus llanfairpwllgwyngyllgogerychwyrndrobwllllantysiliogogogochensis</name>
    <dbReference type="NCBI Taxonomy" id="2590453"/>
    <lineage>
        <taxon>Bacteria</taxon>
        <taxon>Pseudomonadati</taxon>
        <taxon>Myxococcota</taxon>
        <taxon>Myxococcia</taxon>
        <taxon>Myxococcales</taxon>
        <taxon>Cystobacterineae</taxon>
        <taxon>Myxococcaceae</taxon>
        <taxon>Myxococcus</taxon>
    </lineage>
</organism>
<feature type="domain" description="RNA ligase" evidence="2">
    <location>
        <begin position="52"/>
        <end position="205"/>
    </location>
</feature>
<dbReference type="InterPro" id="IPR021122">
    <property type="entry name" value="RNA_ligase_dom_REL/Rnl2"/>
</dbReference>
<feature type="region of interest" description="Disordered" evidence="1">
    <location>
        <begin position="1"/>
        <end position="30"/>
    </location>
</feature>
<name>A0A540WJD3_9BACT</name>
<protein>
    <recommendedName>
        <fullName evidence="2">RNA ligase domain-containing protein</fullName>
    </recommendedName>
</protein>
<evidence type="ECO:0000259" key="2">
    <source>
        <dbReference type="Pfam" id="PF09414"/>
    </source>
</evidence>
<dbReference type="OrthoDB" id="506510at2"/>
<dbReference type="Pfam" id="PF09414">
    <property type="entry name" value="RNA_ligase"/>
    <property type="match status" value="1"/>
</dbReference>
<evidence type="ECO:0000256" key="1">
    <source>
        <dbReference type="SAM" id="MobiDB-lite"/>
    </source>
</evidence>
<dbReference type="SUPFAM" id="SSF56091">
    <property type="entry name" value="DNA ligase/mRNA capping enzyme, catalytic domain"/>
    <property type="match status" value="1"/>
</dbReference>
<comment type="caution">
    <text evidence="3">The sequence shown here is derived from an EMBL/GenBank/DDBJ whole genome shotgun (WGS) entry which is preliminary data.</text>
</comment>
<gene>
    <name evidence="3" type="ORF">FJV41_46240</name>
</gene>
<dbReference type="RefSeq" id="WP_141649021.1">
    <property type="nucleotide sequence ID" value="NZ_VIFM01000388.1"/>
</dbReference>
<dbReference type="AlphaFoldDB" id="A0A540WJD3"/>
<dbReference type="Proteomes" id="UP000315369">
    <property type="component" value="Unassembled WGS sequence"/>
</dbReference>
<sequence length="252" mass="27532">MTSPDDAPRPLGRKAYGSIPHLPGSRTGPADKHLSLELARICTERLRDARDSVIVLEKLDGSCVAAARLGDEVIALGREGRLAAHSPNEARQLWSSWVSTHAERFKAVLQPGEWLVGEWLALAHGTRYALAHEPFVAFDLMRQGARLPWAELTSRVRAGGFTTPGVIHEGGPLNIDTAMALLPPGGFHHALDPVEGAVWRLERQDGAGVRVELLTKYVRRDKVDGSLLPENTGRPAIWNWRPAALPSKDVLP</sequence>